<name>A0ABR4LIF0_9EURO</name>
<proteinExistence type="predicted"/>
<sequence>MERRILEWRKALRLIKGPARARVRSVARILGVVFGFGFNEFSTASDGKTLSSLSTRKRKLSRFITRMVAWPGYIGTESETGGMIRTGDERASAIGLKQVQQWGQDIQQRSLGWNSLGVFFV</sequence>
<evidence type="ECO:0000313" key="1">
    <source>
        <dbReference type="EMBL" id="KAL2864307.1"/>
    </source>
</evidence>
<protein>
    <recommendedName>
        <fullName evidence="3">Prion-inhibition and propagation HeLo domain-containing protein</fullName>
    </recommendedName>
</protein>
<gene>
    <name evidence="1" type="ORF">BJX67DRAFT_225711</name>
</gene>
<dbReference type="RefSeq" id="XP_070883286.1">
    <property type="nucleotide sequence ID" value="XM_071025823.1"/>
</dbReference>
<comment type="caution">
    <text evidence="1">The sequence shown here is derived from an EMBL/GenBank/DDBJ whole genome shotgun (WGS) entry which is preliminary data.</text>
</comment>
<keyword evidence="2" id="KW-1185">Reference proteome</keyword>
<dbReference type="EMBL" id="JBFXLQ010000042">
    <property type="protein sequence ID" value="KAL2864307.1"/>
    <property type="molecule type" value="Genomic_DNA"/>
</dbReference>
<dbReference type="Proteomes" id="UP001610432">
    <property type="component" value="Unassembled WGS sequence"/>
</dbReference>
<organism evidence="1 2">
    <name type="scientific">Aspergillus lucknowensis</name>
    <dbReference type="NCBI Taxonomy" id="176173"/>
    <lineage>
        <taxon>Eukaryota</taxon>
        <taxon>Fungi</taxon>
        <taxon>Dikarya</taxon>
        <taxon>Ascomycota</taxon>
        <taxon>Pezizomycotina</taxon>
        <taxon>Eurotiomycetes</taxon>
        <taxon>Eurotiomycetidae</taxon>
        <taxon>Eurotiales</taxon>
        <taxon>Aspergillaceae</taxon>
        <taxon>Aspergillus</taxon>
        <taxon>Aspergillus subgen. Nidulantes</taxon>
    </lineage>
</organism>
<evidence type="ECO:0008006" key="3">
    <source>
        <dbReference type="Google" id="ProtNLM"/>
    </source>
</evidence>
<evidence type="ECO:0000313" key="2">
    <source>
        <dbReference type="Proteomes" id="UP001610432"/>
    </source>
</evidence>
<reference evidence="1 2" key="1">
    <citation type="submission" date="2024-07" db="EMBL/GenBank/DDBJ databases">
        <title>Section-level genome sequencing and comparative genomics of Aspergillus sections Usti and Cavernicolus.</title>
        <authorList>
            <consortium name="Lawrence Berkeley National Laboratory"/>
            <person name="Nybo J.L."/>
            <person name="Vesth T.C."/>
            <person name="Theobald S."/>
            <person name="Frisvad J.C."/>
            <person name="Larsen T.O."/>
            <person name="Kjaerboelling I."/>
            <person name="Rothschild-Mancinelli K."/>
            <person name="Lyhne E.K."/>
            <person name="Kogle M.E."/>
            <person name="Barry K."/>
            <person name="Clum A."/>
            <person name="Na H."/>
            <person name="Ledsgaard L."/>
            <person name="Lin J."/>
            <person name="Lipzen A."/>
            <person name="Kuo A."/>
            <person name="Riley R."/>
            <person name="Mondo S."/>
            <person name="Labutti K."/>
            <person name="Haridas S."/>
            <person name="Pangalinan J."/>
            <person name="Salamov A.A."/>
            <person name="Simmons B.A."/>
            <person name="Magnuson J.K."/>
            <person name="Chen J."/>
            <person name="Drula E."/>
            <person name="Henrissat B."/>
            <person name="Wiebenga A."/>
            <person name="Lubbers R.J."/>
            <person name="Gomes A.C."/>
            <person name="Macurrencykelacurrency M.R."/>
            <person name="Stajich J."/>
            <person name="Grigoriev I.V."/>
            <person name="Mortensen U.H."/>
            <person name="De Vries R.P."/>
            <person name="Baker S.E."/>
            <person name="Andersen M.R."/>
        </authorList>
    </citation>
    <scope>NUCLEOTIDE SEQUENCE [LARGE SCALE GENOMIC DNA]</scope>
    <source>
        <strain evidence="1 2">CBS 449.75</strain>
    </source>
</reference>
<accession>A0ABR4LIF0</accession>
<dbReference type="GeneID" id="98140895"/>